<dbReference type="Pfam" id="PF05970">
    <property type="entry name" value="PIF1"/>
    <property type="match status" value="1"/>
</dbReference>
<dbReference type="Gene3D" id="3.40.50.300">
    <property type="entry name" value="P-loop containing nucleotide triphosphate hydrolases"/>
    <property type="match status" value="1"/>
</dbReference>
<dbReference type="STRING" id="765440.A0A0C3F9V3"/>
<dbReference type="GO" id="GO:0043139">
    <property type="term" value="F:5'-3' DNA helicase activity"/>
    <property type="evidence" value="ECO:0007669"/>
    <property type="project" value="UniProtKB-EC"/>
</dbReference>
<dbReference type="InterPro" id="IPR051055">
    <property type="entry name" value="PIF1_helicase"/>
</dbReference>
<dbReference type="GO" id="GO:0016887">
    <property type="term" value="F:ATP hydrolysis activity"/>
    <property type="evidence" value="ECO:0007669"/>
    <property type="project" value="RHEA"/>
</dbReference>
<gene>
    <name evidence="4" type="ORF">PILCRDRAFT_12542</name>
</gene>
<feature type="domain" description="DNA helicase Pif1-like DEAD-box helicase" evidence="3">
    <location>
        <begin position="84"/>
        <end position="171"/>
    </location>
</feature>
<dbReference type="OrthoDB" id="432234at2759"/>
<proteinExistence type="inferred from homology"/>
<dbReference type="SUPFAM" id="SSF52540">
    <property type="entry name" value="P-loop containing nucleoside triphosphate hydrolases"/>
    <property type="match status" value="1"/>
</dbReference>
<comment type="similarity">
    <text evidence="1">Belongs to the helicase family.</text>
</comment>
<dbReference type="Proteomes" id="UP000054166">
    <property type="component" value="Unassembled WGS sequence"/>
</dbReference>
<dbReference type="EMBL" id="KN833032">
    <property type="protein sequence ID" value="KIM76654.1"/>
    <property type="molecule type" value="Genomic_DNA"/>
</dbReference>
<keyword evidence="1" id="KW-0227">DNA damage</keyword>
<comment type="catalytic activity">
    <reaction evidence="1">
        <text>ATP + H2O = ADP + phosphate + H(+)</text>
        <dbReference type="Rhea" id="RHEA:13065"/>
        <dbReference type="ChEBI" id="CHEBI:15377"/>
        <dbReference type="ChEBI" id="CHEBI:15378"/>
        <dbReference type="ChEBI" id="CHEBI:30616"/>
        <dbReference type="ChEBI" id="CHEBI:43474"/>
        <dbReference type="ChEBI" id="CHEBI:456216"/>
        <dbReference type="EC" id="5.6.2.3"/>
    </reaction>
</comment>
<evidence type="ECO:0000256" key="2">
    <source>
        <dbReference type="SAM" id="MobiDB-lite"/>
    </source>
</evidence>
<dbReference type="PANTHER" id="PTHR47642">
    <property type="entry name" value="ATP-DEPENDENT DNA HELICASE"/>
    <property type="match status" value="1"/>
</dbReference>
<keyword evidence="1" id="KW-0233">DNA recombination</keyword>
<dbReference type="GO" id="GO:0006281">
    <property type="term" value="P:DNA repair"/>
    <property type="evidence" value="ECO:0007669"/>
    <property type="project" value="UniProtKB-KW"/>
</dbReference>
<reference evidence="4 5" key="1">
    <citation type="submission" date="2014-04" db="EMBL/GenBank/DDBJ databases">
        <authorList>
            <consortium name="DOE Joint Genome Institute"/>
            <person name="Kuo A."/>
            <person name="Tarkka M."/>
            <person name="Buscot F."/>
            <person name="Kohler A."/>
            <person name="Nagy L.G."/>
            <person name="Floudas D."/>
            <person name="Copeland A."/>
            <person name="Barry K.W."/>
            <person name="Cichocki N."/>
            <person name="Veneault-Fourrey C."/>
            <person name="LaButti K."/>
            <person name="Lindquist E.A."/>
            <person name="Lipzen A."/>
            <person name="Lundell T."/>
            <person name="Morin E."/>
            <person name="Murat C."/>
            <person name="Sun H."/>
            <person name="Tunlid A."/>
            <person name="Henrissat B."/>
            <person name="Grigoriev I.V."/>
            <person name="Hibbett D.S."/>
            <person name="Martin F."/>
            <person name="Nordberg H.P."/>
            <person name="Cantor M.N."/>
            <person name="Hua S.X."/>
        </authorList>
    </citation>
    <scope>NUCLEOTIDE SEQUENCE [LARGE SCALE GENOMIC DNA]</scope>
    <source>
        <strain evidence="4 5">F 1598</strain>
    </source>
</reference>
<dbReference type="GO" id="GO:0005524">
    <property type="term" value="F:ATP binding"/>
    <property type="evidence" value="ECO:0007669"/>
    <property type="project" value="UniProtKB-KW"/>
</dbReference>
<keyword evidence="1" id="KW-0378">Hydrolase</keyword>
<evidence type="ECO:0000259" key="3">
    <source>
        <dbReference type="Pfam" id="PF05970"/>
    </source>
</evidence>
<feature type="compositionally biased region" description="Basic and acidic residues" evidence="2">
    <location>
        <begin position="21"/>
        <end position="33"/>
    </location>
</feature>
<feature type="region of interest" description="Disordered" evidence="2">
    <location>
        <begin position="21"/>
        <end position="51"/>
    </location>
</feature>
<dbReference type="AlphaFoldDB" id="A0A0C3F9V3"/>
<keyword evidence="1" id="KW-0067">ATP-binding</keyword>
<dbReference type="InParanoid" id="A0A0C3F9V3"/>
<dbReference type="InterPro" id="IPR010285">
    <property type="entry name" value="DNA_helicase_pif1-like_DEAD"/>
</dbReference>
<organism evidence="4 5">
    <name type="scientific">Piloderma croceum (strain F 1598)</name>
    <dbReference type="NCBI Taxonomy" id="765440"/>
    <lineage>
        <taxon>Eukaryota</taxon>
        <taxon>Fungi</taxon>
        <taxon>Dikarya</taxon>
        <taxon>Basidiomycota</taxon>
        <taxon>Agaricomycotina</taxon>
        <taxon>Agaricomycetes</taxon>
        <taxon>Agaricomycetidae</taxon>
        <taxon>Atheliales</taxon>
        <taxon>Atheliaceae</taxon>
        <taxon>Piloderma</taxon>
    </lineage>
</organism>
<reference evidence="5" key="2">
    <citation type="submission" date="2015-01" db="EMBL/GenBank/DDBJ databases">
        <title>Evolutionary Origins and Diversification of the Mycorrhizal Mutualists.</title>
        <authorList>
            <consortium name="DOE Joint Genome Institute"/>
            <consortium name="Mycorrhizal Genomics Consortium"/>
            <person name="Kohler A."/>
            <person name="Kuo A."/>
            <person name="Nagy L.G."/>
            <person name="Floudas D."/>
            <person name="Copeland A."/>
            <person name="Barry K.W."/>
            <person name="Cichocki N."/>
            <person name="Veneault-Fourrey C."/>
            <person name="LaButti K."/>
            <person name="Lindquist E.A."/>
            <person name="Lipzen A."/>
            <person name="Lundell T."/>
            <person name="Morin E."/>
            <person name="Murat C."/>
            <person name="Riley R."/>
            <person name="Ohm R."/>
            <person name="Sun H."/>
            <person name="Tunlid A."/>
            <person name="Henrissat B."/>
            <person name="Grigoriev I.V."/>
            <person name="Hibbett D.S."/>
            <person name="Martin F."/>
        </authorList>
    </citation>
    <scope>NUCLEOTIDE SEQUENCE [LARGE SCALE GENOMIC DNA]</scope>
    <source>
        <strain evidence="5">F 1598</strain>
    </source>
</reference>
<dbReference type="GO" id="GO:0006310">
    <property type="term" value="P:DNA recombination"/>
    <property type="evidence" value="ECO:0007669"/>
    <property type="project" value="UniProtKB-KW"/>
</dbReference>
<accession>A0A0C3F9V3</accession>
<sequence length="193" mass="21551">MDFVEIEPEELPPSQWDAAVQEKRQQILAERNKALPAHSGKKSSKDPNHNDVQIVDRSYLQKNFKVQSETAQNLIEDVIRKFELTSEQERAFRIIANHAVTPGSEQLIMYVGGMAGTGKSQVIKALMEFFKSRNESHRFVVLAPTGTAAALLHGSTYHSILGVPIDGQTALRNESTNNAQVKARLDGVDYIFF</sequence>
<name>A0A0C3F9V3_PILCF</name>
<keyword evidence="1" id="KW-0347">Helicase</keyword>
<keyword evidence="1" id="KW-0547">Nucleotide-binding</keyword>
<dbReference type="EC" id="5.6.2.3" evidence="1"/>
<dbReference type="GO" id="GO:0000723">
    <property type="term" value="P:telomere maintenance"/>
    <property type="evidence" value="ECO:0007669"/>
    <property type="project" value="InterPro"/>
</dbReference>
<protein>
    <recommendedName>
        <fullName evidence="1">ATP-dependent DNA helicase</fullName>
        <ecNumber evidence="1">5.6.2.3</ecNumber>
    </recommendedName>
</protein>
<evidence type="ECO:0000313" key="4">
    <source>
        <dbReference type="EMBL" id="KIM76654.1"/>
    </source>
</evidence>
<dbReference type="InterPro" id="IPR027417">
    <property type="entry name" value="P-loop_NTPase"/>
</dbReference>
<keyword evidence="1" id="KW-0234">DNA repair</keyword>
<evidence type="ECO:0000256" key="1">
    <source>
        <dbReference type="RuleBase" id="RU363044"/>
    </source>
</evidence>
<dbReference type="HOGENOM" id="CLU_001613_2_0_1"/>
<evidence type="ECO:0000313" key="5">
    <source>
        <dbReference type="Proteomes" id="UP000054166"/>
    </source>
</evidence>
<comment type="cofactor">
    <cofactor evidence="1">
        <name>Mg(2+)</name>
        <dbReference type="ChEBI" id="CHEBI:18420"/>
    </cofactor>
</comment>
<keyword evidence="5" id="KW-1185">Reference proteome</keyword>